<dbReference type="RefSeq" id="WP_036938553.1">
    <property type="nucleotide sequence ID" value="NZ_JQKC01000007.1"/>
</dbReference>
<dbReference type="STRING" id="398512.Bccel_3610"/>
<protein>
    <recommendedName>
        <fullName evidence="4">ABC-2 type transporter</fullName>
    </recommendedName>
</protein>
<dbReference type="PANTHER" id="PTHR36833:SF1">
    <property type="entry name" value="INTEGRAL MEMBRANE TRANSPORT PROTEIN"/>
    <property type="match status" value="1"/>
</dbReference>
<name>A0A0L6JR71_9FIRM</name>
<sequence>MLNSLSYLFTGHRLRIKGWSLYKADFTISAIAAMLHDGSTLLLLSVIFANIKQLQGWSFNEMLFIWGFAVLTRNLGYTVMDAPSMVFNYIRYGGMDQVLVRPQPLIIQIAAETGVNIYAVGRSLVGIGAIMTSLPALHLPWWSIIYLPVAIISSLVLFFGMQLIIVCLCFYFVNAFSALTAVVWMSQFGQYPIDIFTLPLRFVFTWVLPYALIGFFPAAFMLRGGNYALYGFLTPVMSIIFLGLSLLVWSKSIRHYNSTGS</sequence>
<evidence type="ECO:0000256" key="1">
    <source>
        <dbReference type="SAM" id="Phobius"/>
    </source>
</evidence>
<feature type="transmembrane region" description="Helical" evidence="1">
    <location>
        <begin position="139"/>
        <end position="157"/>
    </location>
</feature>
<organism evidence="2 3">
    <name type="scientific">Pseudobacteroides cellulosolvens ATCC 35603 = DSM 2933</name>
    <dbReference type="NCBI Taxonomy" id="398512"/>
    <lineage>
        <taxon>Bacteria</taxon>
        <taxon>Bacillati</taxon>
        <taxon>Bacillota</taxon>
        <taxon>Clostridia</taxon>
        <taxon>Eubacteriales</taxon>
        <taxon>Oscillospiraceae</taxon>
        <taxon>Pseudobacteroides</taxon>
    </lineage>
</organism>
<proteinExistence type="predicted"/>
<feature type="transmembrane region" description="Helical" evidence="1">
    <location>
        <begin position="198"/>
        <end position="221"/>
    </location>
</feature>
<feature type="transmembrane region" description="Helical" evidence="1">
    <location>
        <begin position="63"/>
        <end position="80"/>
    </location>
</feature>
<feature type="transmembrane region" description="Helical" evidence="1">
    <location>
        <begin position="26"/>
        <end position="51"/>
    </location>
</feature>
<feature type="transmembrane region" description="Helical" evidence="1">
    <location>
        <begin position="163"/>
        <end position="186"/>
    </location>
</feature>
<keyword evidence="1" id="KW-0812">Transmembrane</keyword>
<dbReference type="eggNOG" id="COG3694">
    <property type="taxonomic scope" value="Bacteria"/>
</dbReference>
<dbReference type="InterPro" id="IPR010390">
    <property type="entry name" value="ABC-2_transporter-like"/>
</dbReference>
<dbReference type="AlphaFoldDB" id="A0A0L6JR71"/>
<dbReference type="Proteomes" id="UP000036923">
    <property type="component" value="Unassembled WGS sequence"/>
</dbReference>
<dbReference type="OrthoDB" id="9788195at2"/>
<reference evidence="3" key="1">
    <citation type="submission" date="2015-07" db="EMBL/GenBank/DDBJ databases">
        <title>Near-Complete Genome Sequence of the Cellulolytic Bacterium Bacteroides (Pseudobacteroides) cellulosolvens ATCC 35603.</title>
        <authorList>
            <person name="Dassa B."/>
            <person name="Utturkar S.M."/>
            <person name="Klingeman D.M."/>
            <person name="Hurt R.A."/>
            <person name="Keller M."/>
            <person name="Xu J."/>
            <person name="Reddy Y.H.K."/>
            <person name="Borovok I."/>
            <person name="Grinberg I.R."/>
            <person name="Lamed R."/>
            <person name="Zhivin O."/>
            <person name="Bayer E.A."/>
            <person name="Brown S.D."/>
        </authorList>
    </citation>
    <scope>NUCLEOTIDE SEQUENCE [LARGE SCALE GENOMIC DNA]</scope>
    <source>
        <strain evidence="3">DSM 2933</strain>
    </source>
</reference>
<dbReference type="PANTHER" id="PTHR36833">
    <property type="entry name" value="SLR0610 PROTEIN-RELATED"/>
    <property type="match status" value="1"/>
</dbReference>
<evidence type="ECO:0008006" key="4">
    <source>
        <dbReference type="Google" id="ProtNLM"/>
    </source>
</evidence>
<keyword evidence="3" id="KW-1185">Reference proteome</keyword>
<dbReference type="Pfam" id="PF06182">
    <property type="entry name" value="ABC2_membrane_6"/>
    <property type="match status" value="1"/>
</dbReference>
<dbReference type="EMBL" id="LGTC01000001">
    <property type="protein sequence ID" value="KNY28336.1"/>
    <property type="molecule type" value="Genomic_DNA"/>
</dbReference>
<evidence type="ECO:0000313" key="2">
    <source>
        <dbReference type="EMBL" id="KNY28336.1"/>
    </source>
</evidence>
<comment type="caution">
    <text evidence="2">The sequence shown here is derived from an EMBL/GenBank/DDBJ whole genome shotgun (WGS) entry which is preliminary data.</text>
</comment>
<keyword evidence="1" id="KW-0472">Membrane</keyword>
<evidence type="ECO:0000313" key="3">
    <source>
        <dbReference type="Proteomes" id="UP000036923"/>
    </source>
</evidence>
<accession>A0A0L6JR71</accession>
<keyword evidence="1" id="KW-1133">Transmembrane helix</keyword>
<feature type="transmembrane region" description="Helical" evidence="1">
    <location>
        <begin position="227"/>
        <end position="249"/>
    </location>
</feature>
<gene>
    <name evidence="2" type="ORF">Bccel_3610</name>
</gene>